<dbReference type="SMART" id="SM00487">
    <property type="entry name" value="DEXDc"/>
    <property type="match status" value="1"/>
</dbReference>
<dbReference type="KEGG" id="wma:WM2015_1010"/>
<dbReference type="GO" id="GO:0003677">
    <property type="term" value="F:DNA binding"/>
    <property type="evidence" value="ECO:0007669"/>
    <property type="project" value="UniProtKB-KW"/>
</dbReference>
<evidence type="ECO:0000256" key="5">
    <source>
        <dbReference type="ARBA" id="ARBA00022840"/>
    </source>
</evidence>
<dbReference type="InterPro" id="IPR014001">
    <property type="entry name" value="Helicase_ATP-bd"/>
</dbReference>
<dbReference type="GO" id="GO:0005524">
    <property type="term" value="F:ATP binding"/>
    <property type="evidence" value="ECO:0007669"/>
    <property type="project" value="UniProtKB-KW"/>
</dbReference>
<keyword evidence="8" id="KW-0413">Isomerase</keyword>
<keyword evidence="5" id="KW-0067">ATP-binding</keyword>
<proteinExistence type="inferred from homology"/>
<sequence length="808" mass="90931">MSALAEPTLSVERLFEQQGWPVFDFQRQAWDAWARGESGLIHAPTGSGKTLAAWGGPLQDALRRPPAGLSYLWITPLRALATDTSEQLDRAVAGLGLDWRVATRTGDTSASERQRLRRSPPPALVTTPESLSLMLSYTDSDQRLGRLRGVIIDEWHELLGSKRGVLLELALARLRALNPALRLWGLSATLGNVEEGMAVLLGPHRDGRLIAGRTPREIEVETLLPPSIERFPWAGRTGMAQLPGVLEHLERARSTLLFTNTRSQAELWFQAIQSTVPWPDRVHLHHGSIDRRARLTAEERLRRGELKCVVATSSLDLGVDFSPVDQVIQIGSPKGIARLTQRAGRSGHQPGQTSRLVCVPTHALEILEIAAARRRMEQRRIEARPPLSGSLDVAAQHLVTRALGGGFRADEALAELRDTHAFARLDERRWQWLLDFICRGGQALRAYPGFRRVEFDGERYRVRDRRIAQQHRMSVGTITADGHLQVRFSRGGSLGQIEERFITRLKPGERFVFAGRLLSLSRVQDMTAYVRKASGGKASVPRWAGGRLPLSTLLADAVLELMDEVDQGEGDRRLDPIRELLQLQQARSALPGRDRLLIETIESREGHHLYLFPFAGRLAHEGLAALLAWRLSQRAASSFSMTVNDYGIELVTDEPFELEQSDYRELLSPERLDEELIQALNATEMARHRFRDIARIAGLVFQGYPGRMKRTRQIQASSGLMFDMLSEHDPDNLLLDQARREVLEAEMELSRLRATLERAARQELVLRRPGRLTPLAFPLWADRLRSRVSSEDFERRVERMLAQLEPAT</sequence>
<dbReference type="InterPro" id="IPR017170">
    <property type="entry name" value="Lhr-like"/>
</dbReference>
<dbReference type="Pfam" id="PF00271">
    <property type="entry name" value="Helicase_C"/>
    <property type="match status" value="1"/>
</dbReference>
<dbReference type="InterPro" id="IPR013701">
    <property type="entry name" value="Lhr-like_DEAD/DEAH_assoc"/>
</dbReference>
<dbReference type="Pfam" id="PF00270">
    <property type="entry name" value="DEAD"/>
    <property type="match status" value="1"/>
</dbReference>
<dbReference type="NCBIfam" id="TIGR04121">
    <property type="entry name" value="DEXH_lig_assoc"/>
    <property type="match status" value="1"/>
</dbReference>
<dbReference type="InterPro" id="IPR045628">
    <property type="entry name" value="Lhr_WH_dom"/>
</dbReference>
<organism evidence="10 11">
    <name type="scientific">Wenzhouxiangella marina</name>
    <dbReference type="NCBI Taxonomy" id="1579979"/>
    <lineage>
        <taxon>Bacteria</taxon>
        <taxon>Pseudomonadati</taxon>
        <taxon>Pseudomonadota</taxon>
        <taxon>Gammaproteobacteria</taxon>
        <taxon>Chromatiales</taxon>
        <taxon>Wenzhouxiangellaceae</taxon>
        <taxon>Wenzhouxiangella</taxon>
    </lineage>
</organism>
<keyword evidence="6" id="KW-0238">DNA-binding</keyword>
<evidence type="ECO:0000256" key="7">
    <source>
        <dbReference type="ARBA" id="ARBA00023204"/>
    </source>
</evidence>
<dbReference type="Pfam" id="PF08494">
    <property type="entry name" value="DEAD_assoc"/>
    <property type="match status" value="1"/>
</dbReference>
<dbReference type="RefSeq" id="WP_049725028.1">
    <property type="nucleotide sequence ID" value="NZ_CP012154.1"/>
</dbReference>
<evidence type="ECO:0000256" key="3">
    <source>
        <dbReference type="ARBA" id="ARBA00022801"/>
    </source>
</evidence>
<dbReference type="PROSITE" id="PS51194">
    <property type="entry name" value="HELICASE_CTER"/>
    <property type="match status" value="1"/>
</dbReference>
<evidence type="ECO:0000256" key="8">
    <source>
        <dbReference type="ARBA" id="ARBA00023235"/>
    </source>
</evidence>
<keyword evidence="1" id="KW-0547">Nucleotide-binding</keyword>
<evidence type="ECO:0000256" key="4">
    <source>
        <dbReference type="ARBA" id="ARBA00022806"/>
    </source>
</evidence>
<evidence type="ECO:0000256" key="9">
    <source>
        <dbReference type="ARBA" id="ARBA00093467"/>
    </source>
</evidence>
<keyword evidence="3" id="KW-0378">Hydrolase</keyword>
<keyword evidence="2" id="KW-0227">DNA damage</keyword>
<keyword evidence="11" id="KW-1185">Reference proteome</keyword>
<dbReference type="EMBL" id="CP012154">
    <property type="protein sequence ID" value="AKS41387.1"/>
    <property type="molecule type" value="Genomic_DNA"/>
</dbReference>
<dbReference type="STRING" id="1579979.WM2015_1010"/>
<evidence type="ECO:0000313" key="10">
    <source>
        <dbReference type="EMBL" id="AKS41387.1"/>
    </source>
</evidence>
<dbReference type="PATRIC" id="fig|1579979.3.peg.1033"/>
<dbReference type="PIRSF" id="PIRSF037307">
    <property type="entry name" value="Lhr-like_helic_prd"/>
    <property type="match status" value="1"/>
</dbReference>
<protein>
    <submittedName>
        <fullName evidence="10">Putative ATP-dependent helicase protein</fullName>
    </submittedName>
</protein>
<evidence type="ECO:0000256" key="6">
    <source>
        <dbReference type="ARBA" id="ARBA00023125"/>
    </source>
</evidence>
<dbReference type="OrthoDB" id="9815222at2"/>
<keyword evidence="4 10" id="KW-0347">Helicase</keyword>
<dbReference type="InterPro" id="IPR001650">
    <property type="entry name" value="Helicase_C-like"/>
</dbReference>
<gene>
    <name evidence="10" type="ORF">WM2015_1010</name>
</gene>
<dbReference type="InterPro" id="IPR052511">
    <property type="entry name" value="ATP-dep_Helicase"/>
</dbReference>
<dbReference type="GO" id="GO:0004386">
    <property type="term" value="F:helicase activity"/>
    <property type="evidence" value="ECO:0007669"/>
    <property type="project" value="UniProtKB-KW"/>
</dbReference>
<dbReference type="Gene3D" id="3.40.50.300">
    <property type="entry name" value="P-loop containing nucleotide triphosphate hydrolases"/>
    <property type="match status" value="2"/>
</dbReference>
<keyword evidence="7" id="KW-0234">DNA repair</keyword>
<dbReference type="InterPro" id="IPR026362">
    <property type="entry name" value="DEXH_lig_assoc"/>
</dbReference>
<dbReference type="GO" id="GO:0016887">
    <property type="term" value="F:ATP hydrolysis activity"/>
    <property type="evidence" value="ECO:0007669"/>
    <property type="project" value="TreeGrafter"/>
</dbReference>
<dbReference type="PROSITE" id="PS51192">
    <property type="entry name" value="HELICASE_ATP_BIND_1"/>
    <property type="match status" value="1"/>
</dbReference>
<dbReference type="Pfam" id="PF19306">
    <property type="entry name" value="WHD_Lhr"/>
    <property type="match status" value="1"/>
</dbReference>
<reference evidence="10 11" key="1">
    <citation type="submission" date="2015-07" db="EMBL/GenBank/DDBJ databases">
        <authorList>
            <person name="Noorani M."/>
        </authorList>
    </citation>
    <scope>NUCLEOTIDE SEQUENCE [LARGE SCALE GENOMIC DNA]</scope>
    <source>
        <strain evidence="10 11">KCTC 42284</strain>
    </source>
</reference>
<name>A0A0K0XUT6_9GAMM</name>
<comment type="similarity">
    <text evidence="9">Belongs to the Lhr helicase family. Lhr-Core subfamily.</text>
</comment>
<dbReference type="SUPFAM" id="SSF52540">
    <property type="entry name" value="P-loop containing nucleoside triphosphate hydrolases"/>
    <property type="match status" value="1"/>
</dbReference>
<dbReference type="AlphaFoldDB" id="A0A0K0XUT6"/>
<evidence type="ECO:0000256" key="2">
    <source>
        <dbReference type="ARBA" id="ARBA00022763"/>
    </source>
</evidence>
<dbReference type="CDD" id="cd18796">
    <property type="entry name" value="SF2_C_LHR"/>
    <property type="match status" value="1"/>
</dbReference>
<dbReference type="Proteomes" id="UP000066624">
    <property type="component" value="Chromosome"/>
</dbReference>
<dbReference type="GO" id="GO:0006281">
    <property type="term" value="P:DNA repair"/>
    <property type="evidence" value="ECO:0007669"/>
    <property type="project" value="UniProtKB-KW"/>
</dbReference>
<dbReference type="PANTHER" id="PTHR47962:SF3">
    <property type="entry name" value="LARGE ATP-DEPENDENT HELICASE-RELATED PROTEIN"/>
    <property type="match status" value="1"/>
</dbReference>
<evidence type="ECO:0000313" key="11">
    <source>
        <dbReference type="Proteomes" id="UP000066624"/>
    </source>
</evidence>
<dbReference type="InterPro" id="IPR011545">
    <property type="entry name" value="DEAD/DEAH_box_helicase_dom"/>
</dbReference>
<dbReference type="SMART" id="SM00490">
    <property type="entry name" value="HELICc"/>
    <property type="match status" value="1"/>
</dbReference>
<dbReference type="PANTHER" id="PTHR47962">
    <property type="entry name" value="ATP-DEPENDENT HELICASE LHR-RELATED-RELATED"/>
    <property type="match status" value="1"/>
</dbReference>
<accession>A0A0K0XUT6</accession>
<dbReference type="InterPro" id="IPR027417">
    <property type="entry name" value="P-loop_NTPase"/>
</dbReference>
<evidence type="ECO:0000256" key="1">
    <source>
        <dbReference type="ARBA" id="ARBA00022741"/>
    </source>
</evidence>